<dbReference type="InterPro" id="IPR012910">
    <property type="entry name" value="Plug_dom"/>
</dbReference>
<dbReference type="InterPro" id="IPR039426">
    <property type="entry name" value="TonB-dep_rcpt-like"/>
</dbReference>
<keyword evidence="4 8" id="KW-0812">Transmembrane</keyword>
<dbReference type="Proteomes" id="UP000317839">
    <property type="component" value="Unassembled WGS sequence"/>
</dbReference>
<feature type="domain" description="TonB-dependent receptor-like beta-barrel" evidence="11">
    <location>
        <begin position="275"/>
        <end position="693"/>
    </location>
</feature>
<evidence type="ECO:0000256" key="1">
    <source>
        <dbReference type="ARBA" id="ARBA00004571"/>
    </source>
</evidence>
<feature type="chain" id="PRO_5021890639" evidence="10">
    <location>
        <begin position="27"/>
        <end position="744"/>
    </location>
</feature>
<name>A0A545TDU0_9GAMM</name>
<reference evidence="13 14" key="1">
    <citation type="submission" date="2019-06" db="EMBL/GenBank/DDBJ databases">
        <title>Draft genome of Aliikangiella marina GYP-15.</title>
        <authorList>
            <person name="Wang G."/>
        </authorList>
    </citation>
    <scope>NUCLEOTIDE SEQUENCE [LARGE SCALE GENOMIC DNA]</scope>
    <source>
        <strain evidence="13 14">GYP-15</strain>
    </source>
</reference>
<evidence type="ECO:0000256" key="8">
    <source>
        <dbReference type="PROSITE-ProRule" id="PRU01360"/>
    </source>
</evidence>
<comment type="similarity">
    <text evidence="8 9">Belongs to the TonB-dependent receptor family.</text>
</comment>
<evidence type="ECO:0000256" key="6">
    <source>
        <dbReference type="ARBA" id="ARBA00023136"/>
    </source>
</evidence>
<dbReference type="InterPro" id="IPR036942">
    <property type="entry name" value="Beta-barrel_TonB_sf"/>
</dbReference>
<dbReference type="InterPro" id="IPR037066">
    <property type="entry name" value="Plug_dom_sf"/>
</dbReference>
<dbReference type="AlphaFoldDB" id="A0A545TDU0"/>
<dbReference type="OrthoDB" id="9764669at2"/>
<dbReference type="CDD" id="cd01347">
    <property type="entry name" value="ligand_gated_channel"/>
    <property type="match status" value="1"/>
</dbReference>
<evidence type="ECO:0000259" key="12">
    <source>
        <dbReference type="Pfam" id="PF07715"/>
    </source>
</evidence>
<dbReference type="Gene3D" id="2.40.170.20">
    <property type="entry name" value="TonB-dependent receptor, beta-barrel domain"/>
    <property type="match status" value="1"/>
</dbReference>
<evidence type="ECO:0000256" key="7">
    <source>
        <dbReference type="ARBA" id="ARBA00023237"/>
    </source>
</evidence>
<evidence type="ECO:0000313" key="13">
    <source>
        <dbReference type="EMBL" id="TQV75393.1"/>
    </source>
</evidence>
<sequence>MNTLNRKLLMTTFACLYGTMHTLSSAAVEGKHDYFELSLEELAGIKVVTSSKREQTVEDSYANIMVITKEMIERRGYRNVIEVLEDLPGFDFATYEDGGGEYPVHFLNRGIGGDNGNTRLLIMVDGLVQNHISFNWSQGLTDEQMLFDVERIEVVQGPGSSLYGAQAVSGIVHIITKQKFKGSDIKLLLGENNTRSLEYMYGNTIGEINYQIALKTYLSDGDMGKGRPDPAGYFTGNVHPDFLTANYDENGVYGENVPNPIAGQPIPDGFKNSKDDQTLRFKVSKDDLRLGINYWKKKDGLGSYVTGYEYDATADDFITHHSSFTVYMNNKLDIVADEVLWKTNLWYRVDNQESDTGFRYNYRFNTLKKSYHGSSSQIGFENQVDWKLGGDKTLILGTRLLGNRQTEQVVSLGAIQNGNASTTNSSWDIAVTGVGLFREKVNEIFDENEFALYGLLEGSINEQLSYSIGTRYSRGSDYGWTNNPRAGLIYRPNDDWTIKTLYGSAFRQPSLFELRDEFRGSLELKPEEIETYEIEVTRKFKSIGTLKGNIFYSSLDDGISLVPDSSRAGGERYANVDSSKVRGLSLFANVQPLDNLSLYANYIFQEGNMDGGSWKELPNTAQSKLNIGANWQPLTPTFNVNMRVNYVGKRETPESNTYFNSKAPGYTKVDLVLTWAELFDKPGLSTQLTVNNIFDESYFGVGRQSGSSVAGEYDPATNPDPAGFIPAYHPQAGRTIYWNITYRM</sequence>
<feature type="signal peptide" evidence="10">
    <location>
        <begin position="1"/>
        <end position="26"/>
    </location>
</feature>
<keyword evidence="2 8" id="KW-0813">Transport</keyword>
<keyword evidence="6 8" id="KW-0472">Membrane</keyword>
<dbReference type="PROSITE" id="PS52016">
    <property type="entry name" value="TONB_DEPENDENT_REC_3"/>
    <property type="match status" value="1"/>
</dbReference>
<evidence type="ECO:0000256" key="10">
    <source>
        <dbReference type="SAM" id="SignalP"/>
    </source>
</evidence>
<dbReference type="GO" id="GO:0044718">
    <property type="term" value="P:siderophore transmembrane transport"/>
    <property type="evidence" value="ECO:0007669"/>
    <property type="project" value="TreeGrafter"/>
</dbReference>
<gene>
    <name evidence="13" type="ORF">FLL45_10710</name>
</gene>
<dbReference type="InterPro" id="IPR000531">
    <property type="entry name" value="Beta-barrel_TonB"/>
</dbReference>
<evidence type="ECO:0000256" key="9">
    <source>
        <dbReference type="RuleBase" id="RU003357"/>
    </source>
</evidence>
<dbReference type="EMBL" id="VIKR01000002">
    <property type="protein sequence ID" value="TQV75393.1"/>
    <property type="molecule type" value="Genomic_DNA"/>
</dbReference>
<accession>A0A545TDU0</accession>
<organism evidence="13 14">
    <name type="scientific">Aliikangiella marina</name>
    <dbReference type="NCBI Taxonomy" id="1712262"/>
    <lineage>
        <taxon>Bacteria</taxon>
        <taxon>Pseudomonadati</taxon>
        <taxon>Pseudomonadota</taxon>
        <taxon>Gammaproteobacteria</taxon>
        <taxon>Oceanospirillales</taxon>
        <taxon>Pleioneaceae</taxon>
        <taxon>Aliikangiella</taxon>
    </lineage>
</organism>
<feature type="domain" description="TonB-dependent receptor plug" evidence="12">
    <location>
        <begin position="58"/>
        <end position="171"/>
    </location>
</feature>
<dbReference type="Gene3D" id="2.170.130.10">
    <property type="entry name" value="TonB-dependent receptor, plug domain"/>
    <property type="match status" value="1"/>
</dbReference>
<evidence type="ECO:0000256" key="4">
    <source>
        <dbReference type="ARBA" id="ARBA00022692"/>
    </source>
</evidence>
<evidence type="ECO:0000256" key="3">
    <source>
        <dbReference type="ARBA" id="ARBA00022452"/>
    </source>
</evidence>
<keyword evidence="14" id="KW-1185">Reference proteome</keyword>
<evidence type="ECO:0000313" key="14">
    <source>
        <dbReference type="Proteomes" id="UP000317839"/>
    </source>
</evidence>
<dbReference type="GO" id="GO:0015344">
    <property type="term" value="F:siderophore uptake transmembrane transporter activity"/>
    <property type="evidence" value="ECO:0007669"/>
    <property type="project" value="TreeGrafter"/>
</dbReference>
<keyword evidence="3 8" id="KW-1134">Transmembrane beta strand</keyword>
<dbReference type="SUPFAM" id="SSF56935">
    <property type="entry name" value="Porins"/>
    <property type="match status" value="1"/>
</dbReference>
<keyword evidence="13" id="KW-0675">Receptor</keyword>
<comment type="caution">
    <text evidence="13">The sequence shown here is derived from an EMBL/GenBank/DDBJ whole genome shotgun (WGS) entry which is preliminary data.</text>
</comment>
<dbReference type="PANTHER" id="PTHR30069">
    <property type="entry name" value="TONB-DEPENDENT OUTER MEMBRANE RECEPTOR"/>
    <property type="match status" value="1"/>
</dbReference>
<proteinExistence type="inferred from homology"/>
<keyword evidence="7 8" id="KW-0998">Cell outer membrane</keyword>
<evidence type="ECO:0000256" key="5">
    <source>
        <dbReference type="ARBA" id="ARBA00023077"/>
    </source>
</evidence>
<dbReference type="RefSeq" id="WP_142942007.1">
    <property type="nucleotide sequence ID" value="NZ_VIKR01000002.1"/>
</dbReference>
<evidence type="ECO:0000259" key="11">
    <source>
        <dbReference type="Pfam" id="PF00593"/>
    </source>
</evidence>
<protein>
    <submittedName>
        <fullName evidence="13">TonB-dependent receptor</fullName>
    </submittedName>
</protein>
<keyword evidence="5 9" id="KW-0798">TonB box</keyword>
<dbReference type="PANTHER" id="PTHR30069:SF37">
    <property type="entry name" value="FERRIC VIBRIOBACTIN RECEPTOR VIUA"/>
    <property type="match status" value="1"/>
</dbReference>
<dbReference type="Pfam" id="PF00593">
    <property type="entry name" value="TonB_dep_Rec_b-barrel"/>
    <property type="match status" value="1"/>
</dbReference>
<dbReference type="GO" id="GO:0009279">
    <property type="term" value="C:cell outer membrane"/>
    <property type="evidence" value="ECO:0007669"/>
    <property type="project" value="UniProtKB-SubCell"/>
</dbReference>
<dbReference type="Pfam" id="PF07715">
    <property type="entry name" value="Plug"/>
    <property type="match status" value="1"/>
</dbReference>
<evidence type="ECO:0000256" key="2">
    <source>
        <dbReference type="ARBA" id="ARBA00022448"/>
    </source>
</evidence>
<comment type="subcellular location">
    <subcellularLocation>
        <location evidence="1 8">Cell outer membrane</location>
        <topology evidence="1 8">Multi-pass membrane protein</topology>
    </subcellularLocation>
</comment>
<keyword evidence="10" id="KW-0732">Signal</keyword>